<dbReference type="Proteomes" id="UP000001554">
    <property type="component" value="Chromosome 2"/>
</dbReference>
<keyword evidence="2" id="KW-1185">Reference proteome</keyword>
<dbReference type="RefSeq" id="XP_035668044.1">
    <property type="nucleotide sequence ID" value="XM_035812151.1"/>
</dbReference>
<evidence type="ECO:0000313" key="2">
    <source>
        <dbReference type="Proteomes" id="UP000001554"/>
    </source>
</evidence>
<reference evidence="2" key="1">
    <citation type="journal article" date="2020" name="Nat. Ecol. Evol.">
        <title>Deeply conserved synteny resolves early events in vertebrate evolution.</title>
        <authorList>
            <person name="Simakov O."/>
            <person name="Marletaz F."/>
            <person name="Yue J.X."/>
            <person name="O'Connell B."/>
            <person name="Jenkins J."/>
            <person name="Brandt A."/>
            <person name="Calef R."/>
            <person name="Tung C.H."/>
            <person name="Huang T.K."/>
            <person name="Schmutz J."/>
            <person name="Satoh N."/>
            <person name="Yu J.K."/>
            <person name="Putnam N.H."/>
            <person name="Green R.E."/>
            <person name="Rokhsar D.S."/>
        </authorList>
    </citation>
    <scope>NUCLEOTIDE SEQUENCE [LARGE SCALE GENOMIC DNA]</scope>
    <source>
        <strain evidence="2">S238N-H82</strain>
    </source>
</reference>
<protein>
    <submittedName>
        <fullName evidence="3">Uncharacterized protein LOC118410430</fullName>
    </submittedName>
</protein>
<evidence type="ECO:0000313" key="3">
    <source>
        <dbReference type="RefSeq" id="XP_035668044.1"/>
    </source>
</evidence>
<dbReference type="GeneID" id="118410430"/>
<dbReference type="OrthoDB" id="10144475at2759"/>
<organism evidence="2 3">
    <name type="scientific">Branchiostoma floridae</name>
    <name type="common">Florida lancelet</name>
    <name type="synonym">Amphioxus</name>
    <dbReference type="NCBI Taxonomy" id="7739"/>
    <lineage>
        <taxon>Eukaryota</taxon>
        <taxon>Metazoa</taxon>
        <taxon>Chordata</taxon>
        <taxon>Cephalochordata</taxon>
        <taxon>Leptocardii</taxon>
        <taxon>Amphioxiformes</taxon>
        <taxon>Branchiostomatidae</taxon>
        <taxon>Branchiostoma</taxon>
    </lineage>
</organism>
<sequence length="159" mass="17288">MSFLKIALVLCVVIEQLDSTLAQTNECVGPPPSYSNSTFDRCVANQATGGCNCTDPAETCSFGDQLYYTCNHGIGLDFIIVCNYKDAVGNFFGFIILQDSREKFEACTGSPAPVQSTPPPLPTFPPSNCSEFNVATWPPEGIPILLFFVKSSRLYLIPI</sequence>
<name>A0A9J7MI08_BRAFL</name>
<dbReference type="KEGG" id="bfo:118410430"/>
<reference evidence="3" key="2">
    <citation type="submission" date="2025-08" db="UniProtKB">
        <authorList>
            <consortium name="RefSeq"/>
        </authorList>
    </citation>
    <scope>IDENTIFICATION</scope>
    <source>
        <strain evidence="3">S238N-H82</strain>
        <tissue evidence="3">Testes</tissue>
    </source>
</reference>
<feature type="signal peptide" evidence="1">
    <location>
        <begin position="1"/>
        <end position="22"/>
    </location>
</feature>
<dbReference type="AlphaFoldDB" id="A0A9J7MI08"/>
<keyword evidence="1" id="KW-0732">Signal</keyword>
<feature type="chain" id="PRO_5039887528" evidence="1">
    <location>
        <begin position="23"/>
        <end position="159"/>
    </location>
</feature>
<accession>A0A9J7MI08</accession>
<gene>
    <name evidence="3" type="primary">LOC118410430</name>
</gene>
<evidence type="ECO:0000256" key="1">
    <source>
        <dbReference type="SAM" id="SignalP"/>
    </source>
</evidence>
<proteinExistence type="predicted"/>